<dbReference type="KEGG" id="lpil:LIP_2540"/>
<protein>
    <recommendedName>
        <fullName evidence="2">Amidohydrolase-related domain-containing protein</fullName>
    </recommendedName>
</protein>
<dbReference type="GO" id="GO:0016831">
    <property type="term" value="F:carboxy-lyase activity"/>
    <property type="evidence" value="ECO:0007669"/>
    <property type="project" value="InterPro"/>
</dbReference>
<name>A0A0K2SMN6_LIMPI</name>
<gene>
    <name evidence="3" type="ORF">LIP_2540</name>
</gene>
<organism evidence="3 4">
    <name type="scientific">Limnochorda pilosa</name>
    <dbReference type="NCBI Taxonomy" id="1555112"/>
    <lineage>
        <taxon>Bacteria</taxon>
        <taxon>Bacillati</taxon>
        <taxon>Bacillota</taxon>
        <taxon>Limnochordia</taxon>
        <taxon>Limnochordales</taxon>
        <taxon>Limnochordaceae</taxon>
        <taxon>Limnochorda</taxon>
    </lineage>
</organism>
<dbReference type="Pfam" id="PF04909">
    <property type="entry name" value="Amidohydro_2"/>
    <property type="match status" value="1"/>
</dbReference>
<dbReference type="SUPFAM" id="SSF51556">
    <property type="entry name" value="Metallo-dependent hydrolases"/>
    <property type="match status" value="1"/>
</dbReference>
<dbReference type="Gene3D" id="3.20.20.140">
    <property type="entry name" value="Metal-dependent hydrolases"/>
    <property type="match status" value="1"/>
</dbReference>
<evidence type="ECO:0000313" key="3">
    <source>
        <dbReference type="EMBL" id="BAS28370.1"/>
    </source>
</evidence>
<accession>A0A0K2SMN6</accession>
<reference evidence="4" key="1">
    <citation type="submission" date="2015-07" db="EMBL/GenBank/DDBJ databases">
        <title>Complete genome sequence and phylogenetic analysis of Limnochorda pilosa.</title>
        <authorList>
            <person name="Watanabe M."/>
            <person name="Kojima H."/>
            <person name="Fukui M."/>
        </authorList>
    </citation>
    <scope>NUCLEOTIDE SEQUENCE [LARGE SCALE GENOMIC DNA]</scope>
    <source>
        <strain evidence="4">HC45</strain>
    </source>
</reference>
<dbReference type="GO" id="GO:0016787">
    <property type="term" value="F:hydrolase activity"/>
    <property type="evidence" value="ECO:0007669"/>
    <property type="project" value="InterPro"/>
</dbReference>
<evidence type="ECO:0000259" key="2">
    <source>
        <dbReference type="Pfam" id="PF04909"/>
    </source>
</evidence>
<dbReference type="GO" id="GO:0005737">
    <property type="term" value="C:cytoplasm"/>
    <property type="evidence" value="ECO:0007669"/>
    <property type="project" value="TreeGrafter"/>
</dbReference>
<feature type="domain" description="Amidohydrolase-related" evidence="2">
    <location>
        <begin position="80"/>
        <end position="314"/>
    </location>
</feature>
<sequence>MEQARREGFRVPPPSKVSVPLIDVHTHAFPDRPSHELAEAARLYGVERVVALASLEQSVGVRDGFPDLFLPGPMLDYSHWQDPERFAATNVEVVRRAAREGAPLIKLWFAPRFRDRVAMALDDPRLDPIFDEIGRQGLAVLVHVSDPDLWFQKYYADAARYGTKADQYPPLERRLESHPGIVFISAHMGGDPEHLDHLADLMERYPNYNVDTSATKWVVRELGRKPAEARDFFQAHADRVLFGTDQVVYRAEDAEPDRYRVRYWVHRVFWETGIRAHSPIPDADAEGEPELNGLDLPPHVLEKVYQGNARRLLALTPPVHRVW</sequence>
<dbReference type="RefSeq" id="WP_068138621.1">
    <property type="nucleotide sequence ID" value="NZ_AP014924.1"/>
</dbReference>
<evidence type="ECO:0000313" key="4">
    <source>
        <dbReference type="Proteomes" id="UP000065807"/>
    </source>
</evidence>
<dbReference type="STRING" id="1555112.LIP_2540"/>
<keyword evidence="4" id="KW-1185">Reference proteome</keyword>
<dbReference type="InterPro" id="IPR032465">
    <property type="entry name" value="ACMSD"/>
</dbReference>
<dbReference type="PANTHER" id="PTHR21240">
    <property type="entry name" value="2-AMINO-3-CARBOXYLMUCONATE-6-SEMIALDEHYDE DECARBOXYLASE"/>
    <property type="match status" value="1"/>
</dbReference>
<dbReference type="Proteomes" id="UP000065807">
    <property type="component" value="Chromosome"/>
</dbReference>
<evidence type="ECO:0000256" key="1">
    <source>
        <dbReference type="ARBA" id="ARBA00023239"/>
    </source>
</evidence>
<dbReference type="AlphaFoldDB" id="A0A0K2SMN6"/>
<reference evidence="4" key="2">
    <citation type="journal article" date="2016" name="Int. J. Syst. Evol. Microbiol.">
        <title>Complete genome sequence and cell structure of Limnochorda pilosa, a Gram-negative spore-former within the phylum Firmicutes.</title>
        <authorList>
            <person name="Watanabe M."/>
            <person name="Kojima H."/>
            <person name="Fukui M."/>
        </authorList>
    </citation>
    <scope>NUCLEOTIDE SEQUENCE [LARGE SCALE GENOMIC DNA]</scope>
    <source>
        <strain evidence="4">HC45</strain>
    </source>
</reference>
<dbReference type="InterPro" id="IPR032466">
    <property type="entry name" value="Metal_Hydrolase"/>
</dbReference>
<dbReference type="InterPro" id="IPR006680">
    <property type="entry name" value="Amidohydro-rel"/>
</dbReference>
<dbReference type="GO" id="GO:0019748">
    <property type="term" value="P:secondary metabolic process"/>
    <property type="evidence" value="ECO:0007669"/>
    <property type="project" value="TreeGrafter"/>
</dbReference>
<keyword evidence="1" id="KW-0456">Lyase</keyword>
<dbReference type="OrthoDB" id="581098at2"/>
<proteinExistence type="predicted"/>
<dbReference type="PANTHER" id="PTHR21240:SF28">
    <property type="entry name" value="ISO-OROTATE DECARBOXYLASE (EUROFUNG)"/>
    <property type="match status" value="1"/>
</dbReference>
<dbReference type="EMBL" id="AP014924">
    <property type="protein sequence ID" value="BAS28370.1"/>
    <property type="molecule type" value="Genomic_DNA"/>
</dbReference>